<accession>A0A0A8Z3S4</accession>
<organism evidence="1">
    <name type="scientific">Arundo donax</name>
    <name type="common">Giant reed</name>
    <name type="synonym">Donax arundinaceus</name>
    <dbReference type="NCBI Taxonomy" id="35708"/>
    <lineage>
        <taxon>Eukaryota</taxon>
        <taxon>Viridiplantae</taxon>
        <taxon>Streptophyta</taxon>
        <taxon>Embryophyta</taxon>
        <taxon>Tracheophyta</taxon>
        <taxon>Spermatophyta</taxon>
        <taxon>Magnoliopsida</taxon>
        <taxon>Liliopsida</taxon>
        <taxon>Poales</taxon>
        <taxon>Poaceae</taxon>
        <taxon>PACMAD clade</taxon>
        <taxon>Arundinoideae</taxon>
        <taxon>Arundineae</taxon>
        <taxon>Arundo</taxon>
    </lineage>
</organism>
<proteinExistence type="predicted"/>
<evidence type="ECO:0000313" key="1">
    <source>
        <dbReference type="EMBL" id="JAD33451.1"/>
    </source>
</evidence>
<sequence>MGPGATVDDGGTRVPQIAGIRAQAGSSVQKFQWAPTKFLLR</sequence>
<dbReference type="EMBL" id="GBRH01264444">
    <property type="protein sequence ID" value="JAD33451.1"/>
    <property type="molecule type" value="Transcribed_RNA"/>
</dbReference>
<dbReference type="AlphaFoldDB" id="A0A0A8Z3S4"/>
<name>A0A0A8Z3S4_ARUDO</name>
<reference evidence="1" key="1">
    <citation type="submission" date="2014-09" db="EMBL/GenBank/DDBJ databases">
        <authorList>
            <person name="Magalhaes I.L.F."/>
            <person name="Oliveira U."/>
            <person name="Santos F.R."/>
            <person name="Vidigal T.H.D.A."/>
            <person name="Brescovit A.D."/>
            <person name="Santos A.J."/>
        </authorList>
    </citation>
    <scope>NUCLEOTIDE SEQUENCE</scope>
    <source>
        <tissue evidence="1">Shoot tissue taken approximately 20 cm above the soil surface</tissue>
    </source>
</reference>
<protein>
    <submittedName>
        <fullName evidence="1">Uncharacterized protein</fullName>
    </submittedName>
</protein>
<reference evidence="1" key="2">
    <citation type="journal article" date="2015" name="Data Brief">
        <title>Shoot transcriptome of the giant reed, Arundo donax.</title>
        <authorList>
            <person name="Barrero R.A."/>
            <person name="Guerrero F.D."/>
            <person name="Moolhuijzen P."/>
            <person name="Goolsby J.A."/>
            <person name="Tidwell J."/>
            <person name="Bellgard S.E."/>
            <person name="Bellgard M.I."/>
        </authorList>
    </citation>
    <scope>NUCLEOTIDE SEQUENCE</scope>
    <source>
        <tissue evidence="1">Shoot tissue taken approximately 20 cm above the soil surface</tissue>
    </source>
</reference>